<feature type="chain" id="PRO_5020200443" evidence="1">
    <location>
        <begin position="21"/>
        <end position="100"/>
    </location>
</feature>
<evidence type="ECO:0000313" key="3">
    <source>
        <dbReference type="Proteomes" id="UP000306236"/>
    </source>
</evidence>
<dbReference type="OrthoDB" id="8796584at2"/>
<gene>
    <name evidence="2" type="ORF">E8K88_06145</name>
</gene>
<accession>A0A4S5BX06</accession>
<reference evidence="2 3" key="1">
    <citation type="submission" date="2019-04" db="EMBL/GenBank/DDBJ databases">
        <title>Lampropedia sp YIM MLB12 draf genome.</title>
        <authorList>
            <person name="Wang Y.-X."/>
        </authorList>
    </citation>
    <scope>NUCLEOTIDE SEQUENCE [LARGE SCALE GENOMIC DNA]</scope>
    <source>
        <strain evidence="2 3">YIM MLB12</strain>
    </source>
</reference>
<dbReference type="EMBL" id="SSWX01000006">
    <property type="protein sequence ID" value="THJ34568.1"/>
    <property type="molecule type" value="Genomic_DNA"/>
</dbReference>
<dbReference type="Proteomes" id="UP000306236">
    <property type="component" value="Unassembled WGS sequence"/>
</dbReference>
<keyword evidence="1" id="KW-0732">Signal</keyword>
<evidence type="ECO:0000256" key="1">
    <source>
        <dbReference type="SAM" id="SignalP"/>
    </source>
</evidence>
<proteinExistence type="predicted"/>
<dbReference type="InterPro" id="IPR025421">
    <property type="entry name" value="DUF4148"/>
</dbReference>
<dbReference type="AlphaFoldDB" id="A0A4S5BX06"/>
<protein>
    <submittedName>
        <fullName evidence="2">DUF4148 domain-containing protein</fullName>
    </submittedName>
</protein>
<dbReference type="RefSeq" id="WP_136405778.1">
    <property type="nucleotide sequence ID" value="NZ_JARXRQ010000009.1"/>
</dbReference>
<name>A0A4S5BX06_9BURK</name>
<sequence>MRKVLLAIACVATVMGAANAANAAEPLAVQNSQSTTRAEVLADLEMWDRAGMNRYPSEVGYTDVKLNADYQASLSEYHRLRSGPEFQQAVQRLQTKLGNQ</sequence>
<comment type="caution">
    <text evidence="2">The sequence shown here is derived from an EMBL/GenBank/DDBJ whole genome shotgun (WGS) entry which is preliminary data.</text>
</comment>
<keyword evidence="3" id="KW-1185">Reference proteome</keyword>
<dbReference type="Pfam" id="PF13663">
    <property type="entry name" value="DUF4148"/>
    <property type="match status" value="1"/>
</dbReference>
<organism evidence="2 3">
    <name type="scientific">Lampropedia aestuarii</name>
    <dbReference type="NCBI Taxonomy" id="2562762"/>
    <lineage>
        <taxon>Bacteria</taxon>
        <taxon>Pseudomonadati</taxon>
        <taxon>Pseudomonadota</taxon>
        <taxon>Betaproteobacteria</taxon>
        <taxon>Burkholderiales</taxon>
        <taxon>Comamonadaceae</taxon>
        <taxon>Lampropedia</taxon>
    </lineage>
</organism>
<evidence type="ECO:0000313" key="2">
    <source>
        <dbReference type="EMBL" id="THJ34568.1"/>
    </source>
</evidence>
<feature type="signal peptide" evidence="1">
    <location>
        <begin position="1"/>
        <end position="20"/>
    </location>
</feature>